<proteinExistence type="predicted"/>
<dbReference type="KEGG" id="nar:Saro_0772"/>
<evidence type="ECO:0000313" key="2">
    <source>
        <dbReference type="EMBL" id="ABD25218.1"/>
    </source>
</evidence>
<keyword evidence="3" id="KW-1185">Reference proteome</keyword>
<evidence type="ECO:0000256" key="1">
    <source>
        <dbReference type="SAM" id="SignalP"/>
    </source>
</evidence>
<dbReference type="eggNOG" id="ENOG5031B9S">
    <property type="taxonomic scope" value="Bacteria"/>
</dbReference>
<accession>Q2GAA5</accession>
<sequence>MLGVCIRMRGLAGALGTAWLLAAAPACAQALSATVYAPGDGAPNSLTFTVPVTASIGGICGFATAPSGNYDAGALDTNTWTNDFAFKLNCTVPSRVAVVSSNGGLLTPAAPGAPGYTNKAPYTVTLKLQGSSTSAMANCPAADLSPTAANPCSFRGASSSTQGLRLDDTSINVDGSYLRVNAPAYSGADALINGNYTDTLTVTVSASP</sequence>
<dbReference type="AlphaFoldDB" id="Q2GAA5"/>
<reference evidence="3" key="1">
    <citation type="submission" date="2006-01" db="EMBL/GenBank/DDBJ databases">
        <title>Complete sequence of Novosphingobium aromaticivorans DSM 12444.</title>
        <authorList>
            <consortium name="US DOE Joint Genome Institute"/>
            <person name="Copeland A."/>
            <person name="Lucas S."/>
            <person name="Lapidus A."/>
            <person name="Barry K."/>
            <person name="Detter J.C."/>
            <person name="Glavina T."/>
            <person name="Hammon N."/>
            <person name="Israni S."/>
            <person name="Pitluck S."/>
            <person name="Chain P."/>
            <person name="Malfatti S."/>
            <person name="Shin M."/>
            <person name="Vergez L."/>
            <person name="Schmutz J."/>
            <person name="Larimer F."/>
            <person name="Land M."/>
            <person name="Kyrpides N."/>
            <person name="Ivanova N."/>
            <person name="Fredrickson J."/>
            <person name="Balkwill D."/>
            <person name="Romine M.F."/>
            <person name="Richardson P."/>
        </authorList>
    </citation>
    <scope>NUCLEOTIDE SEQUENCE [LARGE SCALE GENOMIC DNA]</scope>
    <source>
        <strain evidence="3">ATCC 700278 / DSM 12444 / CCUG 56034 / CIP 105152 / NBRC 16084 / F199</strain>
    </source>
</reference>
<dbReference type="EMBL" id="CP000248">
    <property type="protein sequence ID" value="ABD25218.1"/>
    <property type="molecule type" value="Genomic_DNA"/>
</dbReference>
<gene>
    <name evidence="2" type="ordered locus">Saro_0772</name>
</gene>
<keyword evidence="1" id="KW-0732">Signal</keyword>
<feature type="signal peptide" evidence="1">
    <location>
        <begin position="1"/>
        <end position="28"/>
    </location>
</feature>
<feature type="chain" id="PRO_5004208068" description="Spore coat protein U domain-containing protein" evidence="1">
    <location>
        <begin position="29"/>
        <end position="208"/>
    </location>
</feature>
<evidence type="ECO:0008006" key="4">
    <source>
        <dbReference type="Google" id="ProtNLM"/>
    </source>
</evidence>
<evidence type="ECO:0000313" key="3">
    <source>
        <dbReference type="Proteomes" id="UP000009134"/>
    </source>
</evidence>
<dbReference type="Proteomes" id="UP000009134">
    <property type="component" value="Chromosome"/>
</dbReference>
<protein>
    <recommendedName>
        <fullName evidence="4">Spore coat protein U domain-containing protein</fullName>
    </recommendedName>
</protein>
<dbReference type="HOGENOM" id="CLU_1319839_0_0_5"/>
<organism evidence="2 3">
    <name type="scientific">Novosphingobium aromaticivorans (strain ATCC 700278 / DSM 12444 / CCUG 56034 / CIP 105152 / NBRC 16084 / F199)</name>
    <dbReference type="NCBI Taxonomy" id="279238"/>
    <lineage>
        <taxon>Bacteria</taxon>
        <taxon>Pseudomonadati</taxon>
        <taxon>Pseudomonadota</taxon>
        <taxon>Alphaproteobacteria</taxon>
        <taxon>Sphingomonadales</taxon>
        <taxon>Sphingomonadaceae</taxon>
        <taxon>Novosphingobium</taxon>
    </lineage>
</organism>
<dbReference type="STRING" id="279238.Saro_0772"/>
<name>Q2GAA5_NOVAD</name>